<dbReference type="EMBL" id="JAPFQL010000014">
    <property type="protein sequence ID" value="MDC5696621.1"/>
    <property type="molecule type" value="Genomic_DNA"/>
</dbReference>
<comment type="caution">
    <text evidence="3">The sequence shown here is derived from an EMBL/GenBank/DDBJ whole genome shotgun (WGS) entry which is preliminary data.</text>
</comment>
<name>A0ABT5GEE2_9MICO</name>
<keyword evidence="1" id="KW-0472">Membrane</keyword>
<evidence type="ECO:0000256" key="1">
    <source>
        <dbReference type="SAM" id="Phobius"/>
    </source>
</evidence>
<feature type="transmembrane region" description="Helical" evidence="1">
    <location>
        <begin position="15"/>
        <end position="38"/>
    </location>
</feature>
<sequence>MTFSRFPSVVDEVTVRLIAGVVLVLTTVTLATQQWWLLSVLAIDFTLRAVIGPQVSPIARLVQGWVRPRVSAPKRPTAGAPKRFAASIGAVLTVAATALWLFHASTGSGSALVAVVAITVVMVVFPALESVLGLCVGCVLFGQLMRLGLVPEDVCLDCADITRRARVATLSS</sequence>
<keyword evidence="1" id="KW-0812">Transmembrane</keyword>
<dbReference type="InterPro" id="IPR025508">
    <property type="entry name" value="DUF4395"/>
</dbReference>
<dbReference type="RefSeq" id="WP_272461197.1">
    <property type="nucleotide sequence ID" value="NZ_JAPFQL010000014.1"/>
</dbReference>
<organism evidence="3 4">
    <name type="scientific">Intrasporangium calvum</name>
    <dbReference type="NCBI Taxonomy" id="53358"/>
    <lineage>
        <taxon>Bacteria</taxon>
        <taxon>Bacillati</taxon>
        <taxon>Actinomycetota</taxon>
        <taxon>Actinomycetes</taxon>
        <taxon>Micrococcales</taxon>
        <taxon>Intrasporangiaceae</taxon>
        <taxon>Intrasporangium</taxon>
    </lineage>
</organism>
<gene>
    <name evidence="3" type="ORF">OO014_05080</name>
</gene>
<dbReference type="Proteomes" id="UP001150259">
    <property type="component" value="Unassembled WGS sequence"/>
</dbReference>
<evidence type="ECO:0000313" key="3">
    <source>
        <dbReference type="EMBL" id="MDC5696621.1"/>
    </source>
</evidence>
<keyword evidence="4" id="KW-1185">Reference proteome</keyword>
<evidence type="ECO:0000313" key="4">
    <source>
        <dbReference type="Proteomes" id="UP001150259"/>
    </source>
</evidence>
<evidence type="ECO:0000259" key="2">
    <source>
        <dbReference type="Pfam" id="PF14340"/>
    </source>
</evidence>
<protein>
    <submittedName>
        <fullName evidence="3">DUF4395 domain-containing protein</fullName>
    </submittedName>
</protein>
<dbReference type="Pfam" id="PF14340">
    <property type="entry name" value="DUF4395"/>
    <property type="match status" value="1"/>
</dbReference>
<feature type="transmembrane region" description="Helical" evidence="1">
    <location>
        <begin position="111"/>
        <end position="141"/>
    </location>
</feature>
<accession>A0ABT5GEE2</accession>
<reference evidence="3 4" key="1">
    <citation type="submission" date="2022-11" db="EMBL/GenBank/DDBJ databases">
        <title>Anaerobic phenanthrene biodegradation by a DNRA strain PheN6.</title>
        <authorList>
            <person name="Zhang Z."/>
        </authorList>
    </citation>
    <scope>NUCLEOTIDE SEQUENCE [LARGE SCALE GENOMIC DNA]</scope>
    <source>
        <strain evidence="3 4">PheN6</strain>
    </source>
</reference>
<feature type="transmembrane region" description="Helical" evidence="1">
    <location>
        <begin position="84"/>
        <end position="105"/>
    </location>
</feature>
<keyword evidence="1" id="KW-1133">Transmembrane helix</keyword>
<proteinExistence type="predicted"/>
<feature type="domain" description="DUF4395" evidence="2">
    <location>
        <begin position="10"/>
        <end position="146"/>
    </location>
</feature>